<dbReference type="InterPro" id="IPR052983">
    <property type="entry name" value="MFS_Riboflavin_Transporter"/>
</dbReference>
<feature type="transmembrane region" description="Helical" evidence="7">
    <location>
        <begin position="397"/>
        <end position="419"/>
    </location>
</feature>
<feature type="transmembrane region" description="Helical" evidence="7">
    <location>
        <begin position="431"/>
        <end position="451"/>
    </location>
</feature>
<keyword evidence="2" id="KW-0813">Transport</keyword>
<evidence type="ECO:0000256" key="2">
    <source>
        <dbReference type="ARBA" id="ARBA00022448"/>
    </source>
</evidence>
<feature type="transmembrane region" description="Helical" evidence="7">
    <location>
        <begin position="235"/>
        <end position="255"/>
    </location>
</feature>
<evidence type="ECO:0000256" key="5">
    <source>
        <dbReference type="ARBA" id="ARBA00023136"/>
    </source>
</evidence>
<name>A0A8S1MJA0_PARPR</name>
<evidence type="ECO:0000256" key="4">
    <source>
        <dbReference type="ARBA" id="ARBA00022989"/>
    </source>
</evidence>
<feature type="transmembrane region" description="Helical" evidence="7">
    <location>
        <begin position="147"/>
        <end position="168"/>
    </location>
</feature>
<dbReference type="AlphaFoldDB" id="A0A8S1MJA0"/>
<dbReference type="InterPro" id="IPR011701">
    <property type="entry name" value="MFS"/>
</dbReference>
<evidence type="ECO:0008006" key="10">
    <source>
        <dbReference type="Google" id="ProtNLM"/>
    </source>
</evidence>
<feature type="transmembrane region" description="Helical" evidence="7">
    <location>
        <begin position="373"/>
        <end position="391"/>
    </location>
</feature>
<sequence>MKPQAVPQSVAQSDHELDKHHHESQADEHGDEHHFKEYSPKELQSIKIQGAVCIIGGIALHFVLGTFYLWGGISPYVGAYMKNRDPNVTQSTLQIVFPILGIATNSVLSFGVKLAQRIGFKTMIAGAGFLISLAFLILSFINNIYGFILIYCFMIGIPSGLVYMLPIICGWKYFPFNRGMVSGLIIAGYGFGAFTFNFICKAICNPNNEEPEIPFTEDGKIKKYFSKDVFDNVPFMFQMLALSYFILTIIATLLVKYPRDLNLEYQQVLGEGNKKPSGINHEKSVDYHPTVMHAECETLGQGMKSKPFWFLIFMVLCSIIFGMLLANCYKVFGQTLGIDDAKLTVLGSVQAVCNGGSRFGWAVLFDKIGFKKVYLIIAVINLICTATIGYIDNSYVGYFIILCVTMCCEGGLFSCYPAVSAKIFGHKVGPIIYGGLFFVIGLSNMLGYLLYKFGEPKVGYGGVFWIVFGFCCVAFILGIFFKEEHDWKKK</sequence>
<feature type="transmembrane region" description="Helical" evidence="7">
    <location>
        <begin position="124"/>
        <end position="141"/>
    </location>
</feature>
<feature type="transmembrane region" description="Helical" evidence="7">
    <location>
        <begin position="51"/>
        <end position="71"/>
    </location>
</feature>
<keyword evidence="5 7" id="KW-0472">Membrane</keyword>
<feature type="compositionally biased region" description="Basic and acidic residues" evidence="6">
    <location>
        <begin position="13"/>
        <end position="34"/>
    </location>
</feature>
<organism evidence="8 9">
    <name type="scientific">Paramecium primaurelia</name>
    <dbReference type="NCBI Taxonomy" id="5886"/>
    <lineage>
        <taxon>Eukaryota</taxon>
        <taxon>Sar</taxon>
        <taxon>Alveolata</taxon>
        <taxon>Ciliophora</taxon>
        <taxon>Intramacronucleata</taxon>
        <taxon>Oligohymenophorea</taxon>
        <taxon>Peniculida</taxon>
        <taxon>Parameciidae</taxon>
        <taxon>Paramecium</taxon>
    </lineage>
</organism>
<evidence type="ECO:0000256" key="6">
    <source>
        <dbReference type="SAM" id="MobiDB-lite"/>
    </source>
</evidence>
<dbReference type="GO" id="GO:0016020">
    <property type="term" value="C:membrane"/>
    <property type="evidence" value="ECO:0007669"/>
    <property type="project" value="UniProtKB-SubCell"/>
</dbReference>
<comment type="subcellular location">
    <subcellularLocation>
        <location evidence="1">Membrane</location>
        <topology evidence="1">Multi-pass membrane protein</topology>
    </subcellularLocation>
</comment>
<evidence type="ECO:0000256" key="3">
    <source>
        <dbReference type="ARBA" id="ARBA00022692"/>
    </source>
</evidence>
<dbReference type="OMA" id="NMAPYIV"/>
<dbReference type="PANTHER" id="PTHR43385">
    <property type="entry name" value="RIBOFLAVIN TRANSPORTER RIBJ"/>
    <property type="match status" value="1"/>
</dbReference>
<proteinExistence type="predicted"/>
<feature type="transmembrane region" description="Helical" evidence="7">
    <location>
        <begin position="308"/>
        <end position="332"/>
    </location>
</feature>
<keyword evidence="9" id="KW-1185">Reference proteome</keyword>
<gene>
    <name evidence="8" type="ORF">PPRIM_AZ9-3.1.T0610053</name>
</gene>
<feature type="transmembrane region" description="Helical" evidence="7">
    <location>
        <begin position="180"/>
        <end position="199"/>
    </location>
</feature>
<dbReference type="Proteomes" id="UP000688137">
    <property type="component" value="Unassembled WGS sequence"/>
</dbReference>
<accession>A0A8S1MJA0</accession>
<dbReference type="PANTHER" id="PTHR43385:SF1">
    <property type="entry name" value="RIBOFLAVIN TRANSPORTER RIBJ"/>
    <property type="match status" value="1"/>
</dbReference>
<feature type="compositionally biased region" description="Polar residues" evidence="6">
    <location>
        <begin position="1"/>
        <end position="12"/>
    </location>
</feature>
<feature type="transmembrane region" description="Helical" evidence="7">
    <location>
        <begin position="463"/>
        <end position="481"/>
    </location>
</feature>
<evidence type="ECO:0000313" key="8">
    <source>
        <dbReference type="EMBL" id="CAD8078962.1"/>
    </source>
</evidence>
<evidence type="ECO:0000256" key="7">
    <source>
        <dbReference type="SAM" id="Phobius"/>
    </source>
</evidence>
<reference evidence="8" key="1">
    <citation type="submission" date="2021-01" db="EMBL/GenBank/DDBJ databases">
        <authorList>
            <consortium name="Genoscope - CEA"/>
            <person name="William W."/>
        </authorList>
    </citation>
    <scope>NUCLEOTIDE SEQUENCE</scope>
</reference>
<keyword evidence="4 7" id="KW-1133">Transmembrane helix</keyword>
<dbReference type="EMBL" id="CAJJDM010000062">
    <property type="protein sequence ID" value="CAD8078962.1"/>
    <property type="molecule type" value="Genomic_DNA"/>
</dbReference>
<feature type="region of interest" description="Disordered" evidence="6">
    <location>
        <begin position="1"/>
        <end position="34"/>
    </location>
</feature>
<protein>
    <recommendedName>
        <fullName evidence="10">Major facilitator superfamily (MFS) profile domain-containing protein</fullName>
    </recommendedName>
</protein>
<evidence type="ECO:0000313" key="9">
    <source>
        <dbReference type="Proteomes" id="UP000688137"/>
    </source>
</evidence>
<evidence type="ECO:0000256" key="1">
    <source>
        <dbReference type="ARBA" id="ARBA00004141"/>
    </source>
</evidence>
<keyword evidence="3 7" id="KW-0812">Transmembrane</keyword>
<comment type="caution">
    <text evidence="8">The sequence shown here is derived from an EMBL/GenBank/DDBJ whole genome shotgun (WGS) entry which is preliminary data.</text>
</comment>
<feature type="transmembrane region" description="Helical" evidence="7">
    <location>
        <begin position="91"/>
        <end position="112"/>
    </location>
</feature>
<dbReference type="GO" id="GO:0022857">
    <property type="term" value="F:transmembrane transporter activity"/>
    <property type="evidence" value="ECO:0007669"/>
    <property type="project" value="InterPro"/>
</dbReference>
<dbReference type="Pfam" id="PF07690">
    <property type="entry name" value="MFS_1"/>
    <property type="match status" value="1"/>
</dbReference>